<name>A0ABD4UCU8_9BURK</name>
<dbReference type="Gene3D" id="3.40.50.150">
    <property type="entry name" value="Vaccinia Virus protein VP39"/>
    <property type="match status" value="1"/>
</dbReference>
<accession>A0ABD4UCU8</accession>
<dbReference type="Proteomes" id="UP000191686">
    <property type="component" value="Unassembled WGS sequence"/>
</dbReference>
<evidence type="ECO:0000313" key="2">
    <source>
        <dbReference type="Proteomes" id="UP000191686"/>
    </source>
</evidence>
<protein>
    <recommendedName>
        <fullName evidence="3">Site-specific DNA-methyltransferase (adenine-specific)</fullName>
    </recommendedName>
</protein>
<dbReference type="SUPFAM" id="SSF53335">
    <property type="entry name" value="S-adenosyl-L-methionine-dependent methyltransferases"/>
    <property type="match status" value="1"/>
</dbReference>
<dbReference type="InterPro" id="IPR002052">
    <property type="entry name" value="DNA_methylase_N6_adenine_CS"/>
</dbReference>
<sequence>MMDYKNNKKQHGQFFTTSNPFHNELFSRWIAGIENYQGLTFGEPFAGSNNLVKLARELPELENSQWRCFDVDPKEESQVPEFAIEKRNTLEDYPKGLDVVITNPPYLAKNSASKSGLPFPDTPHDNLYKLSLDVMLKNTPYVAAIIPESFVASGLFIDRLLGVVSLNFQMFEDTECPVCLALFVPYKATYGVAVDDYLYAQGNTVIGTYQELKARQASLVEGTQARTWKFNHPQGEIGLYAIDGHTQASIRFVAGSEIAPENVKKSSRGNIRIGGLPTGVEAQDVINMANEILIEYRKSTADVFMTPFRGLRKDNCYRRRLDFAQARDVLNCALERLCEKVT</sequence>
<evidence type="ECO:0000313" key="1">
    <source>
        <dbReference type="EMBL" id="MCW3712160.1"/>
    </source>
</evidence>
<proteinExistence type="predicted"/>
<dbReference type="InterPro" id="IPR029063">
    <property type="entry name" value="SAM-dependent_MTases_sf"/>
</dbReference>
<gene>
    <name evidence="1" type="ORF">UE95_012760</name>
</gene>
<dbReference type="RefSeq" id="WP_143262461.1">
    <property type="nucleotide sequence ID" value="NZ_JYMX02000008.1"/>
</dbReference>
<comment type="caution">
    <text evidence="1">The sequence shown here is derived from an EMBL/GenBank/DDBJ whole genome shotgun (WGS) entry which is preliminary data.</text>
</comment>
<dbReference type="AlphaFoldDB" id="A0ABD4UCU8"/>
<dbReference type="PROSITE" id="PS00092">
    <property type="entry name" value="N6_MTASE"/>
    <property type="match status" value="1"/>
</dbReference>
<reference evidence="1 2" key="2">
    <citation type="journal article" date="2017" name="Front. Microbiol.">
        <title>Genomics Reveals a Unique Clone of Burkholderia cenocepacia Harboring an Actively Excising Novel Genomic Island.</title>
        <authorList>
            <person name="Patil P.P."/>
            <person name="Mali S."/>
            <person name="Midha S."/>
            <person name="Gautam V."/>
            <person name="Dash L."/>
            <person name="Kumar S."/>
            <person name="Shastri J."/>
            <person name="Singhal L."/>
            <person name="Patil P.B."/>
        </authorList>
    </citation>
    <scope>NUCLEOTIDE SEQUENCE [LARGE SCALE GENOMIC DNA]</scope>
    <source>
        <strain evidence="1 2">BC-19</strain>
    </source>
</reference>
<organism evidence="1 2">
    <name type="scientific">Burkholderia cenocepacia</name>
    <dbReference type="NCBI Taxonomy" id="95486"/>
    <lineage>
        <taxon>Bacteria</taxon>
        <taxon>Pseudomonadati</taxon>
        <taxon>Pseudomonadota</taxon>
        <taxon>Betaproteobacteria</taxon>
        <taxon>Burkholderiales</taxon>
        <taxon>Burkholderiaceae</taxon>
        <taxon>Burkholderia</taxon>
        <taxon>Burkholderia cepacia complex</taxon>
    </lineage>
</organism>
<reference evidence="1 2" key="1">
    <citation type="journal article" date="2017" name="Front. Microbiol.">
        <title>Genomics reveals a unique clone of Burkholderia cenocepacia harbouring an actively excising novel genomic island.</title>
        <authorList>
            <person name="Patil P."/>
            <person name="Mali S."/>
            <person name="Midha S."/>
            <person name="Gautam V."/>
            <person name="Dash L."/>
            <person name="Kumar S."/>
            <person name="Shastri J."/>
            <person name="Singhal L."/>
            <person name="Patil P.B."/>
        </authorList>
    </citation>
    <scope>NUCLEOTIDE SEQUENCE [LARGE SCALE GENOMIC DNA]</scope>
    <source>
        <strain evidence="1 2">BC-19</strain>
    </source>
</reference>
<dbReference type="EMBL" id="JYMX02000008">
    <property type="protein sequence ID" value="MCW3712160.1"/>
    <property type="molecule type" value="Genomic_DNA"/>
</dbReference>
<evidence type="ECO:0008006" key="3">
    <source>
        <dbReference type="Google" id="ProtNLM"/>
    </source>
</evidence>